<proteinExistence type="inferred from homology"/>
<keyword evidence="5" id="KW-1185">Reference proteome</keyword>
<dbReference type="SUPFAM" id="SSF56529">
    <property type="entry name" value="FAH"/>
    <property type="match status" value="1"/>
</dbReference>
<gene>
    <name evidence="4" type="ORF">N015_12850</name>
</gene>
<reference evidence="4 5" key="1">
    <citation type="journal article" date="2014" name="Genome Announc.">
        <title>Draft Genome Sequences of a Phylogenetically Diverse Suite of Pseudomonas syringae Strains from Multiple Source Populations.</title>
        <authorList>
            <person name="Baltrus D.A."/>
            <person name="Yourstone S."/>
            <person name="Lind A."/>
            <person name="Guilbaud C."/>
            <person name="Sands D.C."/>
            <person name="Jones C.D."/>
            <person name="Morris C.E."/>
            <person name="Dangl J.L."/>
        </authorList>
    </citation>
    <scope>NUCLEOTIDE SEQUENCE [LARGE SCALE GENOMIC DNA]</scope>
    <source>
        <strain evidence="4 5">CC1524</strain>
    </source>
</reference>
<protein>
    <submittedName>
        <fullName evidence="4">Fumarylacetoacetate hydrolase</fullName>
    </submittedName>
</protein>
<accession>A0ABX6HCE3</accession>
<comment type="similarity">
    <text evidence="1">Belongs to the hydratase/decarboxylase family.</text>
</comment>
<feature type="domain" description="Fumarylacetoacetase-like C-terminal" evidence="2">
    <location>
        <begin position="84"/>
        <end position="320"/>
    </location>
</feature>
<dbReference type="PANTHER" id="PTHR43211">
    <property type="entry name" value="FUMARYLACETOACETATE HYDROLASE"/>
    <property type="match status" value="1"/>
</dbReference>
<dbReference type="Pfam" id="PF01557">
    <property type="entry name" value="FAA_hydrolase"/>
    <property type="match status" value="1"/>
</dbReference>
<evidence type="ECO:0000313" key="5">
    <source>
        <dbReference type="Proteomes" id="UP000464644"/>
    </source>
</evidence>
<dbReference type="Pfam" id="PF18288">
    <property type="entry name" value="FAA_hydro_N_2"/>
    <property type="match status" value="1"/>
</dbReference>
<dbReference type="EMBL" id="CP047265">
    <property type="protein sequence ID" value="QHF03248.1"/>
    <property type="molecule type" value="Genomic_DNA"/>
</dbReference>
<feature type="domain" description="Fumarylacetoacetase N-terminal" evidence="3">
    <location>
        <begin position="1"/>
        <end position="78"/>
    </location>
</feature>
<dbReference type="InterPro" id="IPR011234">
    <property type="entry name" value="Fumarylacetoacetase-like_C"/>
</dbReference>
<evidence type="ECO:0000259" key="2">
    <source>
        <dbReference type="Pfam" id="PF01557"/>
    </source>
</evidence>
<dbReference type="InterPro" id="IPR036663">
    <property type="entry name" value="Fumarylacetoacetase_C_sf"/>
</dbReference>
<evidence type="ECO:0000256" key="1">
    <source>
        <dbReference type="ARBA" id="ARBA00010715"/>
    </source>
</evidence>
<keyword evidence="4" id="KW-0378">Hydrolase</keyword>
<dbReference type="GO" id="GO:0016787">
    <property type="term" value="F:hydrolase activity"/>
    <property type="evidence" value="ECO:0007669"/>
    <property type="project" value="UniProtKB-KW"/>
</dbReference>
<dbReference type="PANTHER" id="PTHR43211:SF1">
    <property type="entry name" value="BLL6422 PROTEIN"/>
    <property type="match status" value="1"/>
</dbReference>
<evidence type="ECO:0000313" key="4">
    <source>
        <dbReference type="EMBL" id="QHF03248.1"/>
    </source>
</evidence>
<dbReference type="Gene3D" id="3.90.850.10">
    <property type="entry name" value="Fumarylacetoacetase-like, C-terminal domain"/>
    <property type="match status" value="1"/>
</dbReference>
<dbReference type="InterPro" id="IPR041072">
    <property type="entry name" value="FAA_hydro_N"/>
</dbReference>
<evidence type="ECO:0000259" key="3">
    <source>
        <dbReference type="Pfam" id="PF18288"/>
    </source>
</evidence>
<organism evidence="4 5">
    <name type="scientific">Pseudomonas asturiensis</name>
    <dbReference type="NCBI Taxonomy" id="1190415"/>
    <lineage>
        <taxon>Bacteria</taxon>
        <taxon>Pseudomonadati</taxon>
        <taxon>Pseudomonadota</taxon>
        <taxon>Gammaproteobacteria</taxon>
        <taxon>Pseudomonadales</taxon>
        <taxon>Pseudomonadaceae</taxon>
        <taxon>Pseudomonas</taxon>
    </lineage>
</organism>
<name>A0ABX6HCE3_9PSED</name>
<sequence>MKLATLKSSGRDGYLVVVSRDMRRAVEVADIAVTLQQAIDRWDSVEPALQKVYRDLNEGTVVAAFDFDPAQAAAPLPRTYQWLDGSSFLSHGELMQKAFHLDPIEDVDSIALIYQGAGDDFLGPRDDIALPSEQHGIDFEGEFAVLLDEVPMGCKALDAMAHIKLILQVNDVSLRALAPREMKTGFGFLQAKPSSSFAAVAVTPDELGDAWHEGRVHLPLQVEWNDEWFGNPHGGAMHFGFHQLIAHAALTRRLGAGTLLGSGTVSNADRSVGSACISERRAIEMIEHGSPRTGFMRFGDRVRMEVLDSDGQSLFGGIDQRVVPATC</sequence>
<dbReference type="RefSeq" id="WP_024685015.1">
    <property type="nucleotide sequence ID" value="NZ_CP047265.1"/>
</dbReference>
<dbReference type="Proteomes" id="UP000464644">
    <property type="component" value="Chromosome"/>
</dbReference>